<dbReference type="PRINTS" id="PR00598">
    <property type="entry name" value="HTHMARR"/>
</dbReference>
<gene>
    <name evidence="5" type="ordered locus">Tter_2322</name>
</gene>
<dbReference type="Gene3D" id="1.10.10.10">
    <property type="entry name" value="Winged helix-like DNA-binding domain superfamily/Winged helix DNA-binding domain"/>
    <property type="match status" value="1"/>
</dbReference>
<evidence type="ECO:0000259" key="4">
    <source>
        <dbReference type="PROSITE" id="PS50995"/>
    </source>
</evidence>
<dbReference type="KEGG" id="ttr:Tter_2322"/>
<dbReference type="EMBL" id="CP001826">
    <property type="protein sequence ID" value="ACZ43221.1"/>
    <property type="molecule type" value="Genomic_DNA"/>
</dbReference>
<accession>D1CHK0</accession>
<name>D1CHK0_THET1</name>
<dbReference type="AlphaFoldDB" id="D1CHK0"/>
<keyword evidence="1" id="KW-0805">Transcription regulation</keyword>
<dbReference type="PROSITE" id="PS50995">
    <property type="entry name" value="HTH_MARR_2"/>
    <property type="match status" value="1"/>
</dbReference>
<dbReference type="InterPro" id="IPR039422">
    <property type="entry name" value="MarR/SlyA-like"/>
</dbReference>
<evidence type="ECO:0000256" key="1">
    <source>
        <dbReference type="ARBA" id="ARBA00023015"/>
    </source>
</evidence>
<evidence type="ECO:0000256" key="2">
    <source>
        <dbReference type="ARBA" id="ARBA00023125"/>
    </source>
</evidence>
<dbReference type="PANTHER" id="PTHR33164:SF43">
    <property type="entry name" value="HTH-TYPE TRANSCRIPTIONAL REPRESSOR YETL"/>
    <property type="match status" value="1"/>
</dbReference>
<feature type="domain" description="HTH marR-type" evidence="4">
    <location>
        <begin position="14"/>
        <end position="149"/>
    </location>
</feature>
<evidence type="ECO:0000256" key="3">
    <source>
        <dbReference type="ARBA" id="ARBA00023163"/>
    </source>
</evidence>
<dbReference type="Proteomes" id="UP000000323">
    <property type="component" value="Chromosome 2"/>
</dbReference>
<dbReference type="InterPro" id="IPR036390">
    <property type="entry name" value="WH_DNA-bd_sf"/>
</dbReference>
<dbReference type="STRING" id="525904.Tter_2322"/>
<organism evidence="5 6">
    <name type="scientific">Thermobaculum terrenum (strain ATCC BAA-798 / CCMEE 7001 / YNP1)</name>
    <dbReference type="NCBI Taxonomy" id="525904"/>
    <lineage>
        <taxon>Bacteria</taxon>
        <taxon>Bacillati</taxon>
        <taxon>Chloroflexota</taxon>
        <taxon>Chloroflexia</taxon>
        <taxon>Candidatus Thermobaculales</taxon>
        <taxon>Candidatus Thermobaculaceae</taxon>
        <taxon>Thermobaculum</taxon>
    </lineage>
</organism>
<dbReference type="InterPro" id="IPR036388">
    <property type="entry name" value="WH-like_DNA-bd_sf"/>
</dbReference>
<dbReference type="SUPFAM" id="SSF46785">
    <property type="entry name" value="Winged helix' DNA-binding domain"/>
    <property type="match status" value="1"/>
</dbReference>
<protein>
    <submittedName>
        <fullName evidence="5">Transcriptional regulator, TrmB</fullName>
    </submittedName>
</protein>
<dbReference type="GO" id="GO:0003700">
    <property type="term" value="F:DNA-binding transcription factor activity"/>
    <property type="evidence" value="ECO:0007669"/>
    <property type="project" value="InterPro"/>
</dbReference>
<keyword evidence="3" id="KW-0804">Transcription</keyword>
<dbReference type="PANTHER" id="PTHR33164">
    <property type="entry name" value="TRANSCRIPTIONAL REGULATOR, MARR FAMILY"/>
    <property type="match status" value="1"/>
</dbReference>
<keyword evidence="6" id="KW-1185">Reference proteome</keyword>
<proteinExistence type="predicted"/>
<dbReference type="eggNOG" id="COG1846">
    <property type="taxonomic scope" value="Bacteria"/>
</dbReference>
<dbReference type="InterPro" id="IPR000835">
    <property type="entry name" value="HTH_MarR-typ"/>
</dbReference>
<dbReference type="InterPro" id="IPR023187">
    <property type="entry name" value="Tscrpt_reg_MarR-type_CS"/>
</dbReference>
<dbReference type="RefSeq" id="WP_012876252.1">
    <property type="nucleotide sequence ID" value="NC_013526.1"/>
</dbReference>
<evidence type="ECO:0000313" key="6">
    <source>
        <dbReference type="Proteomes" id="UP000000323"/>
    </source>
</evidence>
<dbReference type="Pfam" id="PF01047">
    <property type="entry name" value="MarR"/>
    <property type="match status" value="1"/>
</dbReference>
<dbReference type="GO" id="GO:0006950">
    <property type="term" value="P:response to stress"/>
    <property type="evidence" value="ECO:0007669"/>
    <property type="project" value="TreeGrafter"/>
</dbReference>
<dbReference type="SMART" id="SM00347">
    <property type="entry name" value="HTH_MARR"/>
    <property type="match status" value="1"/>
</dbReference>
<dbReference type="PROSITE" id="PS01117">
    <property type="entry name" value="HTH_MARR_1"/>
    <property type="match status" value="1"/>
</dbReference>
<keyword evidence="2" id="KW-0238">DNA-binding</keyword>
<reference evidence="6" key="1">
    <citation type="journal article" date="2010" name="Stand. Genomic Sci.">
        <title>Complete genome sequence of 'Thermobaculum terrenum' type strain (YNP1).</title>
        <authorList>
            <person name="Kiss H."/>
            <person name="Cleland D."/>
            <person name="Lapidus A."/>
            <person name="Lucas S."/>
            <person name="Glavina Del Rio T."/>
            <person name="Nolan M."/>
            <person name="Tice H."/>
            <person name="Han C."/>
            <person name="Goodwin L."/>
            <person name="Pitluck S."/>
            <person name="Liolios K."/>
            <person name="Ivanova N."/>
            <person name="Mavromatis K."/>
            <person name="Ovchinnikova G."/>
            <person name="Pati A."/>
            <person name="Chen A."/>
            <person name="Palaniappan K."/>
            <person name="Land M."/>
            <person name="Hauser L."/>
            <person name="Chang Y."/>
            <person name="Jeffries C."/>
            <person name="Lu M."/>
            <person name="Brettin T."/>
            <person name="Detter J."/>
            <person name="Goker M."/>
            <person name="Tindall B."/>
            <person name="Beck B."/>
            <person name="McDermott T."/>
            <person name="Woyke T."/>
            <person name="Bristow J."/>
            <person name="Eisen J."/>
            <person name="Markowitz V."/>
            <person name="Hugenholtz P."/>
            <person name="Kyrpides N."/>
            <person name="Klenk H."/>
            <person name="Cheng J."/>
        </authorList>
    </citation>
    <scope>NUCLEOTIDE SEQUENCE [LARGE SCALE GENOMIC DNA]</scope>
    <source>
        <strain evidence="6">ATCC BAA-798 / YNP1</strain>
    </source>
</reference>
<evidence type="ECO:0000313" key="5">
    <source>
        <dbReference type="EMBL" id="ACZ43221.1"/>
    </source>
</evidence>
<dbReference type="HOGENOM" id="CLU_083287_27_0_0"/>
<sequence>MPNILEEGALSTWDDRADRALRAYLRAVIFAEPVQLALLSKYGIKLFELRALRLIRDLEPVAISRLAEELGIARSTATGLVDRLEERGLVRRQSHERDRRSTTVQLTELGRQALEDRALLRESLPGKAILALAPQEQEQLAEVLEKLLSVLPDEGHHELQEATEGEDGTGYHTA</sequence>
<dbReference type="GO" id="GO:0003677">
    <property type="term" value="F:DNA binding"/>
    <property type="evidence" value="ECO:0007669"/>
    <property type="project" value="UniProtKB-KW"/>
</dbReference>